<sequence length="660" mass="68352">MAMASRKLLLLPCLVLLFVAAAAALVEAAQPQSTYIVHLAPDHPALSLTPARGGRNALLGPLLGLPRRLSAPRPRLLYTYARAATGVAARLTDAQAAHVAAQPGVLAVHRDQARQLHTTHTPEFLHLNGAAGLLPAASGAVSDVVVGVLDTGIYPLNRSSFKPVGDGVNVISLSVGSTYAADFYEDSIAIGAFGAVKKGIVVSASAGNSGPGEYTASNIAPWILTVGASTVDREFPADAVLGDGSVYGGVSLYAGEPLNSTKPLVYAADCGSRLCLIGKLDKDKVAGKIVLCERGVNARVEKGAAVGKAGGIGMILANTEESGEELIADPHLIPSTMVGQKFGDKIRQYVKIDPSPTATIVFHGTVIGKSPSAPRVASFSSRGPNSRAAEILKPDVTAPGVNILAAWTGEASPTDLDIDPRRVPFNIISGTSMSCPHVSGLAALLRQAHPEWSPAAVKSALMTTAYNLDNSGEIIKDLATGDQSTPFVRGAGHVDPNSALDPGLVYDADTSDYIGFLCALGYTPSQIAVFTRDGSVADCSEKPARSGDLNYPAFAAVLSSYKDSVTYHRVVRNVGGDAGAVYEAKVESPAGVDATVTPAKLVFDEEHRSLAYEITLAASGNPVIVDGKYSFGSVTWSDGKHNVTSPIAVTWPESAGAASM</sequence>
<dbReference type="InterPro" id="IPR003137">
    <property type="entry name" value="PA_domain"/>
</dbReference>
<dbReference type="Pfam" id="PF05922">
    <property type="entry name" value="Inhibitor_I9"/>
    <property type="match status" value="1"/>
</dbReference>
<dbReference type="InterPro" id="IPR023828">
    <property type="entry name" value="Peptidase_S8_Ser-AS"/>
</dbReference>
<evidence type="ECO:0000256" key="1">
    <source>
        <dbReference type="ARBA" id="ARBA00011073"/>
    </source>
</evidence>
<evidence type="ECO:0000313" key="13">
    <source>
        <dbReference type="EMBL" id="VAI50217.1"/>
    </source>
</evidence>
<reference evidence="13 14" key="1">
    <citation type="submission" date="2017-09" db="EMBL/GenBank/DDBJ databases">
        <authorList>
            <consortium name="International Durum Wheat Genome Sequencing Consortium (IDWGSC)"/>
            <person name="Milanesi L."/>
        </authorList>
    </citation>
    <scope>NUCLEOTIDE SEQUENCE [LARGE SCALE GENOMIC DNA]</scope>
    <source>
        <strain evidence="14">cv. Svevo</strain>
    </source>
</reference>
<evidence type="ECO:0000256" key="8">
    <source>
        <dbReference type="SAM" id="SignalP"/>
    </source>
</evidence>
<evidence type="ECO:0000313" key="14">
    <source>
        <dbReference type="Proteomes" id="UP000324705"/>
    </source>
</evidence>
<dbReference type="InterPro" id="IPR015500">
    <property type="entry name" value="Peptidase_S8_subtilisin-rel"/>
</dbReference>
<protein>
    <recommendedName>
        <fullName evidence="15">Subtilisin-like protease</fullName>
    </recommendedName>
</protein>
<evidence type="ECO:0000256" key="2">
    <source>
        <dbReference type="ARBA" id="ARBA00022670"/>
    </source>
</evidence>
<evidence type="ECO:0000256" key="5">
    <source>
        <dbReference type="ARBA" id="ARBA00022825"/>
    </source>
</evidence>
<dbReference type="PRINTS" id="PR00723">
    <property type="entry name" value="SUBTILISIN"/>
</dbReference>
<dbReference type="Pfam" id="PF17766">
    <property type="entry name" value="fn3_6"/>
    <property type="match status" value="1"/>
</dbReference>
<feature type="domain" description="Peptidase S8/S53" evidence="9">
    <location>
        <begin position="165"/>
        <end position="472"/>
    </location>
</feature>
<dbReference type="PROSITE" id="PS51892">
    <property type="entry name" value="SUBTILASE"/>
    <property type="match status" value="1"/>
</dbReference>
<dbReference type="PANTHER" id="PTHR10795">
    <property type="entry name" value="PROPROTEIN CONVERTASE SUBTILISIN/KEXIN"/>
    <property type="match status" value="1"/>
</dbReference>
<comment type="caution">
    <text evidence="7">Lacks conserved residue(s) required for the propagation of feature annotation.</text>
</comment>
<evidence type="ECO:0000259" key="10">
    <source>
        <dbReference type="Pfam" id="PF02225"/>
    </source>
</evidence>
<dbReference type="InterPro" id="IPR045051">
    <property type="entry name" value="SBT"/>
</dbReference>
<dbReference type="InterPro" id="IPR000209">
    <property type="entry name" value="Peptidase_S8/S53_dom"/>
</dbReference>
<dbReference type="Pfam" id="PF00082">
    <property type="entry name" value="Peptidase_S8"/>
    <property type="match status" value="1"/>
</dbReference>
<keyword evidence="4" id="KW-0378">Hydrolase</keyword>
<evidence type="ECO:0000256" key="3">
    <source>
        <dbReference type="ARBA" id="ARBA00022729"/>
    </source>
</evidence>
<evidence type="ECO:0000256" key="7">
    <source>
        <dbReference type="PROSITE-ProRule" id="PRU01240"/>
    </source>
</evidence>
<evidence type="ECO:0000256" key="4">
    <source>
        <dbReference type="ARBA" id="ARBA00022801"/>
    </source>
</evidence>
<feature type="domain" description="Inhibitor I9" evidence="11">
    <location>
        <begin position="67"/>
        <end position="117"/>
    </location>
</feature>
<dbReference type="InterPro" id="IPR010259">
    <property type="entry name" value="S8pro/Inhibitor_I9"/>
</dbReference>
<dbReference type="GO" id="GO:0004252">
    <property type="term" value="F:serine-type endopeptidase activity"/>
    <property type="evidence" value="ECO:0007669"/>
    <property type="project" value="InterPro"/>
</dbReference>
<dbReference type="SUPFAM" id="SSF52025">
    <property type="entry name" value="PA domain"/>
    <property type="match status" value="1"/>
</dbReference>
<comment type="similarity">
    <text evidence="1 7">Belongs to the peptidase S8 family.</text>
</comment>
<feature type="signal peptide" evidence="8">
    <location>
        <begin position="1"/>
        <end position="28"/>
    </location>
</feature>
<keyword evidence="14" id="KW-1185">Reference proteome</keyword>
<evidence type="ECO:0000256" key="6">
    <source>
        <dbReference type="ARBA" id="ARBA00023180"/>
    </source>
</evidence>
<dbReference type="FunFam" id="3.50.30.30:FF:000005">
    <property type="entry name" value="subtilisin-like protease SBT1.5"/>
    <property type="match status" value="1"/>
</dbReference>
<organism evidence="13 14">
    <name type="scientific">Triticum turgidum subsp. durum</name>
    <name type="common">Durum wheat</name>
    <name type="synonym">Triticum durum</name>
    <dbReference type="NCBI Taxonomy" id="4567"/>
    <lineage>
        <taxon>Eukaryota</taxon>
        <taxon>Viridiplantae</taxon>
        <taxon>Streptophyta</taxon>
        <taxon>Embryophyta</taxon>
        <taxon>Tracheophyta</taxon>
        <taxon>Spermatophyta</taxon>
        <taxon>Magnoliopsida</taxon>
        <taxon>Liliopsida</taxon>
        <taxon>Poales</taxon>
        <taxon>Poaceae</taxon>
        <taxon>BOP clade</taxon>
        <taxon>Pooideae</taxon>
        <taxon>Triticodae</taxon>
        <taxon>Triticeae</taxon>
        <taxon>Triticinae</taxon>
        <taxon>Triticum</taxon>
    </lineage>
</organism>
<evidence type="ECO:0000259" key="9">
    <source>
        <dbReference type="Pfam" id="PF00082"/>
    </source>
</evidence>
<dbReference type="Gene3D" id="2.60.40.2310">
    <property type="match status" value="1"/>
</dbReference>
<dbReference type="InterPro" id="IPR041469">
    <property type="entry name" value="Subtilisin-like_FN3"/>
</dbReference>
<dbReference type="FunFam" id="2.60.40.2310:FF:000001">
    <property type="entry name" value="Subtilisin-like protease SBT1.5"/>
    <property type="match status" value="1"/>
</dbReference>
<feature type="domain" description="PA" evidence="10">
    <location>
        <begin position="261"/>
        <end position="346"/>
    </location>
</feature>
<dbReference type="InterPro" id="IPR046450">
    <property type="entry name" value="PA_dom_sf"/>
</dbReference>
<proteinExistence type="inferred from homology"/>
<dbReference type="CDD" id="cd02120">
    <property type="entry name" value="PA_subtilisin_like"/>
    <property type="match status" value="1"/>
</dbReference>
<evidence type="ECO:0000259" key="11">
    <source>
        <dbReference type="Pfam" id="PF05922"/>
    </source>
</evidence>
<dbReference type="EMBL" id="LT934121">
    <property type="protein sequence ID" value="VAI50217.1"/>
    <property type="molecule type" value="Genomic_DNA"/>
</dbReference>
<feature type="chain" id="PRO_5040250971" description="Subtilisin-like protease" evidence="8">
    <location>
        <begin position="29"/>
        <end position="660"/>
    </location>
</feature>
<dbReference type="GO" id="GO:0006508">
    <property type="term" value="P:proteolysis"/>
    <property type="evidence" value="ECO:0007669"/>
    <property type="project" value="UniProtKB-KW"/>
</dbReference>
<keyword evidence="6" id="KW-0325">Glycoprotein</keyword>
<name>A0A9R1B3L2_TRITD</name>
<dbReference type="Gene3D" id="3.40.50.200">
    <property type="entry name" value="Peptidase S8/S53 domain"/>
    <property type="match status" value="1"/>
</dbReference>
<feature type="domain" description="Subtilisin-like protease fibronectin type-III" evidence="12">
    <location>
        <begin position="548"/>
        <end position="649"/>
    </location>
</feature>
<keyword evidence="2" id="KW-0645">Protease</keyword>
<gene>
    <name evidence="13" type="ORF">TRITD_6Av1G203120</name>
</gene>
<keyword evidence="3 8" id="KW-0732">Signal</keyword>
<evidence type="ECO:0008006" key="15">
    <source>
        <dbReference type="Google" id="ProtNLM"/>
    </source>
</evidence>
<dbReference type="PROSITE" id="PS00138">
    <property type="entry name" value="SUBTILASE_SER"/>
    <property type="match status" value="1"/>
</dbReference>
<dbReference type="InterPro" id="IPR037045">
    <property type="entry name" value="S8pro/Inhibitor_I9_sf"/>
</dbReference>
<dbReference type="Gene3D" id="3.50.30.30">
    <property type="match status" value="1"/>
</dbReference>
<dbReference type="AlphaFoldDB" id="A0A9R1B3L2"/>
<evidence type="ECO:0000259" key="12">
    <source>
        <dbReference type="Pfam" id="PF17766"/>
    </source>
</evidence>
<dbReference type="Gene3D" id="3.30.70.80">
    <property type="entry name" value="Peptidase S8 propeptide/proteinase inhibitor I9"/>
    <property type="match status" value="1"/>
</dbReference>
<dbReference type="Gramene" id="TRITD6Av1G203120.2">
    <property type="protein sequence ID" value="TRITD6Av1G203120.2"/>
    <property type="gene ID" value="TRITD6Av1G203120"/>
</dbReference>
<accession>A0A9R1B3L2</accession>
<dbReference type="InterPro" id="IPR036852">
    <property type="entry name" value="Peptidase_S8/S53_dom_sf"/>
</dbReference>
<keyword evidence="5" id="KW-0720">Serine protease</keyword>
<dbReference type="Pfam" id="PF02225">
    <property type="entry name" value="PA"/>
    <property type="match status" value="1"/>
</dbReference>
<dbReference type="Proteomes" id="UP000324705">
    <property type="component" value="Chromosome 6A"/>
</dbReference>
<dbReference type="SUPFAM" id="SSF52743">
    <property type="entry name" value="Subtilisin-like"/>
    <property type="match status" value="1"/>
</dbReference>